<dbReference type="SUPFAM" id="SSF51735">
    <property type="entry name" value="NAD(P)-binding Rossmann-fold domains"/>
    <property type="match status" value="1"/>
</dbReference>
<feature type="binding site" evidence="13">
    <location>
        <position position="280"/>
    </location>
    <ligand>
        <name>NADPH</name>
        <dbReference type="ChEBI" id="CHEBI:57783"/>
    </ligand>
</feature>
<evidence type="ECO:0000256" key="1">
    <source>
        <dbReference type="ARBA" id="ARBA00011009"/>
    </source>
</evidence>
<reference evidence="20 21" key="1">
    <citation type="submission" date="2016-10" db="EMBL/GenBank/DDBJ databases">
        <authorList>
            <person name="Varghese N."/>
            <person name="Submissions S."/>
        </authorList>
    </citation>
    <scope>NUCLEOTIDE SEQUENCE [LARGE SCALE GENOMIC DNA]</scope>
    <source>
        <strain evidence="20 21">CECT 8317</strain>
    </source>
</reference>
<keyword evidence="3 13" id="KW-0521">NADP</keyword>
<dbReference type="GO" id="GO:0046474">
    <property type="term" value="P:glycerophospholipid biosynthetic process"/>
    <property type="evidence" value="ECO:0007669"/>
    <property type="project" value="TreeGrafter"/>
</dbReference>
<feature type="binding site" evidence="13">
    <location>
        <position position="109"/>
    </location>
    <ligand>
        <name>NADPH</name>
        <dbReference type="ChEBI" id="CHEBI:57783"/>
    </ligand>
</feature>
<dbReference type="GO" id="GO:0046167">
    <property type="term" value="P:glycerol-3-phosphate biosynthetic process"/>
    <property type="evidence" value="ECO:0007669"/>
    <property type="project" value="UniProtKB-UniRule"/>
</dbReference>
<evidence type="ECO:0000256" key="6">
    <source>
        <dbReference type="ARBA" id="ARBA00023098"/>
    </source>
</evidence>
<dbReference type="InterPro" id="IPR036291">
    <property type="entry name" value="NAD(P)-bd_dom_sf"/>
</dbReference>
<comment type="function">
    <text evidence="13">Catalyzes the reduction of the glycolytic intermediate dihydroxyacetone phosphate (DHAP) to sn-glycerol 3-phosphate (G3P), the key precursor for phospholipid synthesis.</text>
</comment>
<dbReference type="InterPro" id="IPR006109">
    <property type="entry name" value="G3P_DH_NAD-dep_C"/>
</dbReference>
<feature type="binding site" evidence="13">
    <location>
        <position position="282"/>
    </location>
    <ligand>
        <name>NADPH</name>
        <dbReference type="ChEBI" id="CHEBI:57783"/>
    </ligand>
</feature>
<dbReference type="PANTHER" id="PTHR11728:SF1">
    <property type="entry name" value="GLYCEROL-3-PHOSPHATE DEHYDROGENASE [NAD(+)] 2, CHLOROPLASTIC"/>
    <property type="match status" value="1"/>
</dbReference>
<evidence type="ECO:0000313" key="21">
    <source>
        <dbReference type="Proteomes" id="UP000243518"/>
    </source>
</evidence>
<dbReference type="RefSeq" id="WP_088275263.1">
    <property type="nucleotide sequence ID" value="NZ_BTPS01000012.1"/>
</dbReference>
<dbReference type="SUPFAM" id="SSF48179">
    <property type="entry name" value="6-phosphogluconate dehydrogenase C-terminal domain-like"/>
    <property type="match status" value="1"/>
</dbReference>
<dbReference type="Gene3D" id="3.40.50.720">
    <property type="entry name" value="NAD(P)-binding Rossmann-like Domain"/>
    <property type="match status" value="1"/>
</dbReference>
<dbReference type="Gene3D" id="1.10.1040.10">
    <property type="entry name" value="N-(1-d-carboxylethyl)-l-norvaline Dehydrogenase, domain 2"/>
    <property type="match status" value="1"/>
</dbReference>
<dbReference type="NCBIfam" id="NF000942">
    <property type="entry name" value="PRK00094.1-4"/>
    <property type="match status" value="1"/>
</dbReference>
<comment type="pathway">
    <text evidence="13">Membrane lipid metabolism; glycerophospholipid metabolism.</text>
</comment>
<organism evidence="20 21">
    <name type="scientific">Halopseudomonas aestusnigri</name>
    <dbReference type="NCBI Taxonomy" id="857252"/>
    <lineage>
        <taxon>Bacteria</taxon>
        <taxon>Pseudomonadati</taxon>
        <taxon>Pseudomonadota</taxon>
        <taxon>Gammaproteobacteria</taxon>
        <taxon>Pseudomonadales</taxon>
        <taxon>Pseudomonadaceae</taxon>
        <taxon>Halopseudomonas</taxon>
    </lineage>
</organism>
<dbReference type="GO" id="GO:0005829">
    <property type="term" value="C:cytosol"/>
    <property type="evidence" value="ECO:0007669"/>
    <property type="project" value="TreeGrafter"/>
</dbReference>
<keyword evidence="7 13" id="KW-0594">Phospholipid biosynthesis</keyword>
<dbReference type="PROSITE" id="PS00957">
    <property type="entry name" value="NAD_G3PDH"/>
    <property type="match status" value="1"/>
</dbReference>
<dbReference type="GO" id="GO:0047952">
    <property type="term" value="F:glycerol-3-phosphate dehydrogenase [NAD(P)+] activity"/>
    <property type="evidence" value="ECO:0007669"/>
    <property type="project" value="UniProtKB-UniRule"/>
</dbReference>
<feature type="binding site" evidence="16">
    <location>
        <position position="141"/>
    </location>
    <ligand>
        <name>NAD(+)</name>
        <dbReference type="ChEBI" id="CHEBI:57540"/>
    </ligand>
</feature>
<comment type="caution">
    <text evidence="13">Lacks conserved residue(s) required for the propagation of feature annotation.</text>
</comment>
<proteinExistence type="inferred from homology"/>
<keyword evidence="21" id="KW-1185">Reference proteome</keyword>
<comment type="similarity">
    <text evidence="1 13 17">Belongs to the NAD-dependent glycerol-3-phosphate dehydrogenase family.</text>
</comment>
<dbReference type="EC" id="1.1.1.94" evidence="10 13"/>
<feature type="binding site" evidence="13">
    <location>
        <position position="53"/>
    </location>
    <ligand>
        <name>NADPH</name>
        <dbReference type="ChEBI" id="CHEBI:57783"/>
    </ligand>
</feature>
<evidence type="ECO:0000256" key="3">
    <source>
        <dbReference type="ARBA" id="ARBA00022857"/>
    </source>
</evidence>
<evidence type="ECO:0000256" key="5">
    <source>
        <dbReference type="ARBA" id="ARBA00023027"/>
    </source>
</evidence>
<dbReference type="FunFam" id="3.40.50.720:FF:000019">
    <property type="entry name" value="Glycerol-3-phosphate dehydrogenase [NAD(P)+]"/>
    <property type="match status" value="1"/>
</dbReference>
<keyword evidence="2 13" id="KW-0444">Lipid biosynthesis</keyword>
<keyword evidence="8 13" id="KW-1208">Phospholipid metabolism</keyword>
<keyword evidence="13" id="KW-0547">Nucleotide-binding</keyword>
<evidence type="ECO:0000256" key="8">
    <source>
        <dbReference type="ARBA" id="ARBA00023264"/>
    </source>
</evidence>
<feature type="binding site" evidence="13">
    <location>
        <position position="137"/>
    </location>
    <ligand>
        <name>sn-glycerol 3-phosphate</name>
        <dbReference type="ChEBI" id="CHEBI:57597"/>
    </ligand>
</feature>
<keyword evidence="5 13" id="KW-0520">NAD</keyword>
<comment type="catalytic activity">
    <reaction evidence="13">
        <text>sn-glycerol 3-phosphate + NAD(+) = dihydroxyacetone phosphate + NADH + H(+)</text>
        <dbReference type="Rhea" id="RHEA:11092"/>
        <dbReference type="ChEBI" id="CHEBI:15378"/>
        <dbReference type="ChEBI" id="CHEBI:57540"/>
        <dbReference type="ChEBI" id="CHEBI:57597"/>
        <dbReference type="ChEBI" id="CHEBI:57642"/>
        <dbReference type="ChEBI" id="CHEBI:57945"/>
        <dbReference type="EC" id="1.1.1.94"/>
    </reaction>
</comment>
<comment type="subcellular location">
    <subcellularLocation>
        <location evidence="13">Cytoplasm</location>
    </subcellularLocation>
</comment>
<evidence type="ECO:0000256" key="9">
    <source>
        <dbReference type="ARBA" id="ARBA00052716"/>
    </source>
</evidence>
<evidence type="ECO:0000256" key="7">
    <source>
        <dbReference type="ARBA" id="ARBA00023209"/>
    </source>
</evidence>
<name>A0AAQ1G6B5_9GAMM</name>
<dbReference type="PANTHER" id="PTHR11728">
    <property type="entry name" value="GLYCEROL-3-PHOSPHATE DEHYDROGENASE"/>
    <property type="match status" value="1"/>
</dbReference>
<evidence type="ECO:0000313" key="20">
    <source>
        <dbReference type="EMBL" id="SEG10748.1"/>
    </source>
</evidence>
<dbReference type="HAMAP" id="MF_00394">
    <property type="entry name" value="NAD_Glyc3P_dehydrog"/>
    <property type="match status" value="1"/>
</dbReference>
<evidence type="ECO:0000256" key="13">
    <source>
        <dbReference type="HAMAP-Rule" id="MF_00394"/>
    </source>
</evidence>
<feature type="binding site" evidence="13">
    <location>
        <position position="257"/>
    </location>
    <ligand>
        <name>sn-glycerol 3-phosphate</name>
        <dbReference type="ChEBI" id="CHEBI:57597"/>
    </ligand>
</feature>
<feature type="domain" description="Glycerol-3-phosphate dehydrogenase NAD-dependent N-terminal" evidence="18">
    <location>
        <begin position="8"/>
        <end position="161"/>
    </location>
</feature>
<feature type="binding site" evidence="13">
    <location>
        <position position="256"/>
    </location>
    <ligand>
        <name>NADPH</name>
        <dbReference type="ChEBI" id="CHEBI:57783"/>
    </ligand>
</feature>
<dbReference type="GO" id="GO:0046168">
    <property type="term" value="P:glycerol-3-phosphate catabolic process"/>
    <property type="evidence" value="ECO:0007669"/>
    <property type="project" value="InterPro"/>
</dbReference>
<evidence type="ECO:0000259" key="18">
    <source>
        <dbReference type="Pfam" id="PF01210"/>
    </source>
</evidence>
<evidence type="ECO:0000256" key="2">
    <source>
        <dbReference type="ARBA" id="ARBA00022516"/>
    </source>
</evidence>
<feature type="binding site" evidence="15">
    <location>
        <begin position="256"/>
        <end position="257"/>
    </location>
    <ligand>
        <name>substrate</name>
    </ligand>
</feature>
<evidence type="ECO:0000256" key="16">
    <source>
        <dbReference type="PIRSR" id="PIRSR000114-3"/>
    </source>
</evidence>
<feature type="binding site" evidence="13">
    <location>
        <position position="16"/>
    </location>
    <ligand>
        <name>NADPH</name>
        <dbReference type="ChEBI" id="CHEBI:57783"/>
    </ligand>
</feature>
<dbReference type="PIRSF" id="PIRSF000114">
    <property type="entry name" value="Glycerol-3-P_dh"/>
    <property type="match status" value="1"/>
</dbReference>
<keyword evidence="4 13" id="KW-0560">Oxidoreductase</keyword>
<keyword evidence="13" id="KW-0963">Cytoplasm</keyword>
<accession>A0AAQ1G6B5</accession>
<feature type="binding site" evidence="15">
    <location>
        <position position="109"/>
    </location>
    <ligand>
        <name>substrate</name>
    </ligand>
</feature>
<protein>
    <recommendedName>
        <fullName evidence="11 13">Glycerol-3-phosphate dehydrogenase [NAD(P)+]</fullName>
        <ecNumber evidence="10 13">1.1.1.94</ecNumber>
    </recommendedName>
    <alternativeName>
        <fullName evidence="13">NAD(P)(+)-dependent glycerol-3-phosphate dehydrogenase</fullName>
    </alternativeName>
    <alternativeName>
        <fullName evidence="12 13">NAD(P)H-dependent dihydroxyacetone-phosphate reductase</fullName>
    </alternativeName>
</protein>
<feature type="binding site" evidence="13">
    <location>
        <position position="245"/>
    </location>
    <ligand>
        <name>sn-glycerol 3-phosphate</name>
        <dbReference type="ChEBI" id="CHEBI:57597"/>
    </ligand>
</feature>
<feature type="binding site" evidence="13">
    <location>
        <position position="109"/>
    </location>
    <ligand>
        <name>sn-glycerol 3-phosphate</name>
        <dbReference type="ChEBI" id="CHEBI:57597"/>
    </ligand>
</feature>
<dbReference type="InterPro" id="IPR008927">
    <property type="entry name" value="6-PGluconate_DH-like_C_sf"/>
</dbReference>
<feature type="binding site" evidence="16">
    <location>
        <begin position="12"/>
        <end position="17"/>
    </location>
    <ligand>
        <name>NAD(+)</name>
        <dbReference type="ChEBI" id="CHEBI:57540"/>
    </ligand>
</feature>
<evidence type="ECO:0000256" key="4">
    <source>
        <dbReference type="ARBA" id="ARBA00023002"/>
    </source>
</evidence>
<feature type="binding site" evidence="16">
    <location>
        <position position="256"/>
    </location>
    <ligand>
        <name>NAD(+)</name>
        <dbReference type="ChEBI" id="CHEBI:57540"/>
    </ligand>
</feature>
<keyword evidence="6 13" id="KW-0443">Lipid metabolism</keyword>
<feature type="binding site" evidence="13">
    <location>
        <position position="15"/>
    </location>
    <ligand>
        <name>NADPH</name>
        <dbReference type="ChEBI" id="CHEBI:57783"/>
    </ligand>
</feature>
<dbReference type="GO" id="GO:0051287">
    <property type="term" value="F:NAD binding"/>
    <property type="evidence" value="ECO:0007669"/>
    <property type="project" value="InterPro"/>
</dbReference>
<dbReference type="NCBIfam" id="NF000946">
    <property type="entry name" value="PRK00094.2-4"/>
    <property type="match status" value="1"/>
</dbReference>
<dbReference type="GO" id="GO:0005975">
    <property type="term" value="P:carbohydrate metabolic process"/>
    <property type="evidence" value="ECO:0007669"/>
    <property type="project" value="InterPro"/>
</dbReference>
<feature type="binding site" evidence="13">
    <location>
        <position position="36"/>
    </location>
    <ligand>
        <name>NADPH</name>
        <dbReference type="ChEBI" id="CHEBI:57783"/>
    </ligand>
</feature>
<dbReference type="Proteomes" id="UP000243518">
    <property type="component" value="Unassembled WGS sequence"/>
</dbReference>
<evidence type="ECO:0000256" key="10">
    <source>
        <dbReference type="ARBA" id="ARBA00066687"/>
    </source>
</evidence>
<dbReference type="Pfam" id="PF07479">
    <property type="entry name" value="NAD_Gly3P_dh_C"/>
    <property type="match status" value="1"/>
</dbReference>
<dbReference type="EMBL" id="FNVE01000003">
    <property type="protein sequence ID" value="SEG10748.1"/>
    <property type="molecule type" value="Genomic_DNA"/>
</dbReference>
<dbReference type="NCBIfam" id="NF000940">
    <property type="entry name" value="PRK00094.1-2"/>
    <property type="match status" value="1"/>
</dbReference>
<evidence type="ECO:0000256" key="17">
    <source>
        <dbReference type="RuleBase" id="RU000437"/>
    </source>
</evidence>
<feature type="binding site" evidence="13">
    <location>
        <position position="141"/>
    </location>
    <ligand>
        <name>NADPH</name>
        <dbReference type="ChEBI" id="CHEBI:57783"/>
    </ligand>
</feature>
<feature type="binding site" evidence="13">
    <location>
        <position position="256"/>
    </location>
    <ligand>
        <name>sn-glycerol 3-phosphate</name>
        <dbReference type="ChEBI" id="CHEBI:57597"/>
    </ligand>
</feature>
<evidence type="ECO:0000256" key="15">
    <source>
        <dbReference type="PIRSR" id="PIRSR000114-2"/>
    </source>
</evidence>
<evidence type="ECO:0000259" key="19">
    <source>
        <dbReference type="Pfam" id="PF07479"/>
    </source>
</evidence>
<sequence length="350" mass="37060">MTDRKAPVCVLGGGSFGTTLANLMAAEGVPVTLWLRDPNVARQIVETHENPRYLPGYVLDDRLQVTTDIEAAIASADLVFLAIPSSAFRSVLQDIGPLLAGKQVVSTTKGIEQPGFLMMSQIVEQEAPQARVAVLSGPNLAKEMAAGELTATVVASEDEQLCRDVQAVLGGRNLRVYASQDRYGVELGGALKNVYAIIAGMASALGLGENTKAMLITRALAEMTRFAVHMGANPLTFLGLAGVGDLIVTCTSPQSRNFQVGFALGKGETLEQGVARLGQVAEGVNTLKVLKQKSEQEGVYMPLVAGLYAIVFDNQPLPAVIAKLMSAEQKSDVEFAAVMSTAPINREENS</sequence>
<gene>
    <name evidence="13" type="primary">gpsA</name>
    <name evidence="20" type="ORF">SAMN05216586_103232</name>
</gene>
<dbReference type="InterPro" id="IPR013328">
    <property type="entry name" value="6PGD_dom2"/>
</dbReference>
<dbReference type="FunFam" id="1.10.1040.10:FF:000001">
    <property type="entry name" value="Glycerol-3-phosphate dehydrogenase [NAD(P)+]"/>
    <property type="match status" value="1"/>
</dbReference>
<evidence type="ECO:0000256" key="12">
    <source>
        <dbReference type="ARBA" id="ARBA00080511"/>
    </source>
</evidence>
<evidence type="ECO:0000256" key="11">
    <source>
        <dbReference type="ARBA" id="ARBA00069372"/>
    </source>
</evidence>
<dbReference type="PRINTS" id="PR00077">
    <property type="entry name" value="GPDHDRGNASE"/>
</dbReference>
<dbReference type="Pfam" id="PF01210">
    <property type="entry name" value="NAD_Gly3P_dh_N"/>
    <property type="match status" value="1"/>
</dbReference>
<comment type="catalytic activity">
    <reaction evidence="9">
        <text>sn-glycerol 3-phosphate + NADP(+) = dihydroxyacetone phosphate + NADPH + H(+)</text>
        <dbReference type="Rhea" id="RHEA:11096"/>
        <dbReference type="ChEBI" id="CHEBI:15378"/>
        <dbReference type="ChEBI" id="CHEBI:57597"/>
        <dbReference type="ChEBI" id="CHEBI:57642"/>
        <dbReference type="ChEBI" id="CHEBI:57783"/>
        <dbReference type="ChEBI" id="CHEBI:58349"/>
        <dbReference type="EC" id="1.1.1.94"/>
    </reaction>
    <physiologicalReaction direction="right-to-left" evidence="9">
        <dbReference type="Rhea" id="RHEA:11098"/>
    </physiologicalReaction>
</comment>
<dbReference type="InterPro" id="IPR006168">
    <property type="entry name" value="G3P_DH_NAD-dep"/>
</dbReference>
<dbReference type="InterPro" id="IPR011128">
    <property type="entry name" value="G3P_DH_NAD-dep_N"/>
</dbReference>
<comment type="caution">
    <text evidence="20">The sequence shown here is derived from an EMBL/GenBank/DDBJ whole genome shotgun (WGS) entry which is preliminary data.</text>
</comment>
<feature type="domain" description="Glycerol-3-phosphate dehydrogenase NAD-dependent C-terminal" evidence="19">
    <location>
        <begin position="181"/>
        <end position="320"/>
    </location>
</feature>
<feature type="binding site" evidence="13">
    <location>
        <position position="255"/>
    </location>
    <ligand>
        <name>sn-glycerol 3-phosphate</name>
        <dbReference type="ChEBI" id="CHEBI:57597"/>
    </ligand>
</feature>
<feature type="active site" description="Proton acceptor" evidence="13 14">
    <location>
        <position position="192"/>
    </location>
</feature>
<feature type="binding site" evidence="13">
    <location>
        <position position="192"/>
    </location>
    <ligand>
        <name>sn-glycerol 3-phosphate</name>
        <dbReference type="ChEBI" id="CHEBI:57597"/>
    </ligand>
</feature>
<dbReference type="AlphaFoldDB" id="A0AAQ1G6B5"/>
<evidence type="ECO:0000256" key="14">
    <source>
        <dbReference type="PIRSR" id="PIRSR000114-1"/>
    </source>
</evidence>